<evidence type="ECO:0000313" key="2">
    <source>
        <dbReference type="EMBL" id="ALG96857.1"/>
    </source>
</evidence>
<keyword evidence="1" id="KW-1133">Transmembrane helix</keyword>
<dbReference type="KEGG" id="vg:26625135"/>
<reference evidence="2 3" key="1">
    <citation type="journal article" date="2015" name="Environ. Microbiol.">
        <title>Novel viral genomes identified from six metagenomes reveal wide distribution of archaeal viruses and high viral diversity in terrestrial hot springs.</title>
        <authorList>
            <person name="Gudbergsdottir S.R."/>
            <person name="Menzel P."/>
            <person name="Krogh A."/>
            <person name="Young M."/>
            <person name="Peng X."/>
        </authorList>
    </citation>
    <scope>NUCLEOTIDE SEQUENCE [LARGE SCALE GENOMIC DNA]</scope>
    <source>
        <strain evidence="2 3">ABV3</strain>
    </source>
</reference>
<feature type="transmembrane region" description="Helical" evidence="1">
    <location>
        <begin position="40"/>
        <end position="67"/>
    </location>
</feature>
<sequence length="81" mass="8565">MAFNGNFFTFSPVSLVIIAILSALGYKFTREISTNRAVPVIIGLIMIFLGKGGILSTVGAGITALGISRFIAQETEKIISS</sequence>
<keyword evidence="1" id="KW-0472">Membrane</keyword>
<keyword evidence="3" id="KW-1185">Reference proteome</keyword>
<dbReference type="GeneID" id="26625135"/>
<keyword evidence="1" id="KW-0812">Transmembrane</keyword>
<feature type="transmembrane region" description="Helical" evidence="1">
    <location>
        <begin position="7"/>
        <end position="28"/>
    </location>
</feature>
<name>A0A0N9NJM3_9VIRU</name>
<evidence type="ECO:0000313" key="3">
    <source>
        <dbReference type="Proteomes" id="UP000202152"/>
    </source>
</evidence>
<evidence type="ECO:0000256" key="1">
    <source>
        <dbReference type="SAM" id="Phobius"/>
    </source>
</evidence>
<dbReference type="RefSeq" id="YP_009197934.1">
    <property type="nucleotide sequence ID" value="NC_028787.1"/>
</dbReference>
<dbReference type="EMBL" id="KP282674">
    <property type="protein sequence ID" value="ALG96857.1"/>
    <property type="molecule type" value="Genomic_DNA"/>
</dbReference>
<organism evidence="2 3">
    <name type="scientific">Acidianus bottle-shaped virus 3 strain ABV3</name>
    <dbReference type="NCBI Taxonomy" id="1732174"/>
    <lineage>
        <taxon>Viruses</taxon>
        <taxon>Viruses incertae sedis</taxon>
        <taxon>Ampullaviridae</taxon>
        <taxon>Bottigliavirus</taxon>
        <taxon>Bottigliavirus krisuvikense</taxon>
        <taxon>Bottigliavirus ABV3</taxon>
    </lineage>
</organism>
<accession>A0A0N9NJM3</accession>
<proteinExistence type="predicted"/>
<dbReference type="Proteomes" id="UP000202152">
    <property type="component" value="Segment"/>
</dbReference>
<protein>
    <submittedName>
        <fullName evidence="2">Uncharacterized protein</fullName>
    </submittedName>
</protein>